<keyword evidence="8" id="KW-0813">Transport</keyword>
<feature type="compositionally biased region" description="Basic and acidic residues" evidence="5">
    <location>
        <begin position="865"/>
        <end position="876"/>
    </location>
</feature>
<dbReference type="EMBL" id="GFDL01004585">
    <property type="protein sequence ID" value="JAV30460.1"/>
    <property type="molecule type" value="Transcribed_RNA"/>
</dbReference>
<feature type="region of interest" description="Disordered" evidence="5">
    <location>
        <begin position="1"/>
        <end position="37"/>
    </location>
</feature>
<dbReference type="PROSITE" id="PS00217">
    <property type="entry name" value="SUGAR_TRANSPORT_2"/>
    <property type="match status" value="1"/>
</dbReference>
<feature type="transmembrane region" description="Helical" evidence="6">
    <location>
        <begin position="661"/>
        <end position="687"/>
    </location>
</feature>
<dbReference type="InterPro" id="IPR050549">
    <property type="entry name" value="MFS_Trehalose_Transporter"/>
</dbReference>
<evidence type="ECO:0000256" key="5">
    <source>
        <dbReference type="SAM" id="MobiDB-lite"/>
    </source>
</evidence>
<dbReference type="Gene3D" id="1.20.1250.20">
    <property type="entry name" value="MFS general substrate transporter like domains"/>
    <property type="match status" value="2"/>
</dbReference>
<keyword evidence="4 6" id="KW-0472">Membrane</keyword>
<comment type="subcellular location">
    <subcellularLocation>
        <location evidence="1">Membrane</location>
        <topology evidence="1">Multi-pass membrane protein</topology>
    </subcellularLocation>
</comment>
<feature type="compositionally biased region" description="Low complexity" evidence="5">
    <location>
        <begin position="843"/>
        <end position="858"/>
    </location>
</feature>
<evidence type="ECO:0000256" key="6">
    <source>
        <dbReference type="SAM" id="Phobius"/>
    </source>
</evidence>
<feature type="transmembrane region" description="Helical" evidence="6">
    <location>
        <begin position="266"/>
        <end position="287"/>
    </location>
</feature>
<dbReference type="PANTHER" id="PTHR48021">
    <property type="match status" value="1"/>
</dbReference>
<keyword evidence="2 6" id="KW-0812">Transmembrane</keyword>
<dbReference type="Pfam" id="PF00083">
    <property type="entry name" value="Sugar_tr"/>
    <property type="match status" value="2"/>
</dbReference>
<evidence type="ECO:0000256" key="2">
    <source>
        <dbReference type="ARBA" id="ARBA00022692"/>
    </source>
</evidence>
<feature type="compositionally biased region" description="Pro residues" evidence="5">
    <location>
        <begin position="793"/>
        <end position="802"/>
    </location>
</feature>
<keyword evidence="8" id="KW-0762">Sugar transport</keyword>
<dbReference type="FunFam" id="1.20.1250.20:FF:000515">
    <property type="entry name" value="Uncharacterized protein, isoform B"/>
    <property type="match status" value="1"/>
</dbReference>
<feature type="transmembrane region" description="Helical" evidence="6">
    <location>
        <begin position="466"/>
        <end position="486"/>
    </location>
</feature>
<feature type="region of interest" description="Disordered" evidence="5">
    <location>
        <begin position="774"/>
        <end position="876"/>
    </location>
</feature>
<evidence type="ECO:0000256" key="1">
    <source>
        <dbReference type="ARBA" id="ARBA00004141"/>
    </source>
</evidence>
<dbReference type="PANTHER" id="PTHR48021:SF39">
    <property type="entry name" value="MAJOR FACILITATOR SUPERFAMILY (MFS) PROFILE DOMAIN-CONTAINING PROTEIN"/>
    <property type="match status" value="1"/>
</dbReference>
<dbReference type="GO" id="GO:0022857">
    <property type="term" value="F:transmembrane transporter activity"/>
    <property type="evidence" value="ECO:0007669"/>
    <property type="project" value="InterPro"/>
</dbReference>
<evidence type="ECO:0000256" key="4">
    <source>
        <dbReference type="ARBA" id="ARBA00023136"/>
    </source>
</evidence>
<dbReference type="InterPro" id="IPR005829">
    <property type="entry name" value="Sugar_transporter_CS"/>
</dbReference>
<evidence type="ECO:0000256" key="3">
    <source>
        <dbReference type="ARBA" id="ARBA00022989"/>
    </source>
</evidence>
<feature type="transmembrane region" description="Helical" evidence="6">
    <location>
        <begin position="699"/>
        <end position="719"/>
    </location>
</feature>
<feature type="domain" description="Major facilitator superfamily (MFS) profile" evidence="7">
    <location>
        <begin position="218"/>
        <end position="753"/>
    </location>
</feature>
<accession>A0A1Q3FS81</accession>
<protein>
    <submittedName>
        <fullName evidence="8">Putative sugar transporter</fullName>
    </submittedName>
</protein>
<feature type="region of interest" description="Disordered" evidence="5">
    <location>
        <begin position="72"/>
        <end position="93"/>
    </location>
</feature>
<keyword evidence="3 6" id="KW-1133">Transmembrane helix</keyword>
<feature type="compositionally biased region" description="Polar residues" evidence="5">
    <location>
        <begin position="815"/>
        <end position="842"/>
    </location>
</feature>
<dbReference type="SUPFAM" id="SSF103473">
    <property type="entry name" value="MFS general substrate transporter"/>
    <property type="match status" value="1"/>
</dbReference>
<evidence type="ECO:0000313" key="8">
    <source>
        <dbReference type="EMBL" id="JAV30460.1"/>
    </source>
</evidence>
<feature type="transmembrane region" description="Helical" evidence="6">
    <location>
        <begin position="731"/>
        <end position="749"/>
    </location>
</feature>
<organism evidence="8">
    <name type="scientific">Culex tarsalis</name>
    <name type="common">Encephalitis mosquito</name>
    <dbReference type="NCBI Taxonomy" id="7177"/>
    <lineage>
        <taxon>Eukaryota</taxon>
        <taxon>Metazoa</taxon>
        <taxon>Ecdysozoa</taxon>
        <taxon>Arthropoda</taxon>
        <taxon>Hexapoda</taxon>
        <taxon>Insecta</taxon>
        <taxon>Pterygota</taxon>
        <taxon>Neoptera</taxon>
        <taxon>Endopterygota</taxon>
        <taxon>Diptera</taxon>
        <taxon>Nematocera</taxon>
        <taxon>Culicoidea</taxon>
        <taxon>Culicidae</taxon>
        <taxon>Culicinae</taxon>
        <taxon>Culicini</taxon>
        <taxon>Culex</taxon>
        <taxon>Culex</taxon>
    </lineage>
</organism>
<feature type="transmembrane region" description="Helical" evidence="6">
    <location>
        <begin position="354"/>
        <end position="372"/>
    </location>
</feature>
<dbReference type="InterPro" id="IPR020846">
    <property type="entry name" value="MFS_dom"/>
</dbReference>
<dbReference type="InterPro" id="IPR005828">
    <property type="entry name" value="MFS_sugar_transport-like"/>
</dbReference>
<feature type="transmembrane region" description="Helical" evidence="6">
    <location>
        <begin position="378"/>
        <end position="399"/>
    </location>
</feature>
<feature type="transmembrane region" description="Helical" evidence="6">
    <location>
        <begin position="535"/>
        <end position="556"/>
    </location>
</feature>
<feature type="transmembrane region" description="Helical" evidence="6">
    <location>
        <begin position="506"/>
        <end position="528"/>
    </location>
</feature>
<proteinExistence type="predicted"/>
<dbReference type="AlphaFoldDB" id="A0A1Q3FS81"/>
<feature type="region of interest" description="Disordered" evidence="5">
    <location>
        <begin position="979"/>
        <end position="1008"/>
    </location>
</feature>
<dbReference type="PROSITE" id="PS50850">
    <property type="entry name" value="MFS"/>
    <property type="match status" value="1"/>
</dbReference>
<evidence type="ECO:0000259" key="7">
    <source>
        <dbReference type="PROSITE" id="PS50850"/>
    </source>
</evidence>
<feature type="transmembrane region" description="Helical" evidence="6">
    <location>
        <begin position="226"/>
        <end position="246"/>
    </location>
</feature>
<feature type="transmembrane region" description="Helical" evidence="6">
    <location>
        <begin position="299"/>
        <end position="315"/>
    </location>
</feature>
<sequence length="1054" mass="117996">METKYNRNPELNDNIRLPVKPSSYKEHYDPRNPEINDAFSNYRELNKGKSKQYDASKYNDFHELQAEFKELRVKKKKSKSKMTNAQRKGKKRKSKINFEGEKFKDPDPYQLAVRKTQYGKQQGKFKFEGEKFKDPDPFGLAIRKQSSNGNDQNDKDVKYEFMSQLHHAHPGLVHGKSEYYNNNAYIADLDDDEDDEEDYCSNDSSEDRSSSRSTLAQFLAVSVKNVLLLGYGMTLGFPTIVIPAIQGGDGREASLEKDFTLSKEEISWLSSINLICVPLGCVFSGMLTQPIGRRRAMQIVNIPILIAWLLFHFASDVHFLYCGLALAGFSGGLSEAPVLTYVAEVTTPKLRGMLAATGSTCVIIGILIQFLMGSFLRWRTVALASACLPVISFLLLFLVPESPVWLAGKGKYSQAKRSLAWLRGWVSVEDVELEFYEIQKHMQQTIELEKDYSAKERIRLYTKRSFLQPFAIISLCFFIGHFSGMTTLQTYAVQIFHTLKAPIDKYYATVFLGLAELLGTLFCVGLVHYSGKRPLVLISTIGCACCFFAVAGYAFFLNSIPGSSVGNVVANVSAIKTEIPVIPLNHTTERLTAINLTNVINGTIDGISGVVYDDQSFTPYYLNGSYDDTLNSSIRYGEYVKSAIPKDLLVQIPNANENKYLWLPLTLLLASAFLTHIGIRLIPWILIGELFTPSIRSGASGIAGGTGYIFGFLANKLFLKMLATLTLPGTFWVYSAITFLGAAALYKILPETEGKTLVEIEAYFMSERKRSIHLDVENPPPKPKPRGFATAFAPPPPLPPRPHPLKDDVGRIRKISQQFGAQSRKSSTTSNPRKTSRASAKTSVCSNKSSNSSKGSVCTYNMSGNDRKPSRQEKKAPLPVALFERNHGTLTISEDPKEIQPETPSTVQRYRKISDSKQQIASVVPTIVTSDETTAKPIKVKPKKVSSAGRKPDCGKSLKNFDVKQWDSSKKFEEFLRKREQTKHENSHMTTSQHDLKQVEDDEHEEQRKDAHLLKIGMLRHRQNSGSLNTLLDIGGHDNRSFVASRINMSETQM</sequence>
<dbReference type="GO" id="GO:0016020">
    <property type="term" value="C:membrane"/>
    <property type="evidence" value="ECO:0007669"/>
    <property type="project" value="UniProtKB-SubCell"/>
</dbReference>
<reference evidence="8" key="1">
    <citation type="submission" date="2017-01" db="EMBL/GenBank/DDBJ databases">
        <title>A deep insight into the sialotranscriptome of adult male and female Cluex tarsalis mosquitoes.</title>
        <authorList>
            <person name="Ribeiro J.M."/>
            <person name="Moreira F."/>
            <person name="Bernard K.A."/>
            <person name="Calvo E."/>
        </authorList>
    </citation>
    <scope>NUCLEOTIDE SEQUENCE</scope>
    <source>
        <strain evidence="8">Kern County</strain>
        <tissue evidence="8">Salivary glands</tissue>
    </source>
</reference>
<dbReference type="InterPro" id="IPR036259">
    <property type="entry name" value="MFS_trans_sf"/>
</dbReference>
<feature type="compositionally biased region" description="Basic and acidic residues" evidence="5">
    <location>
        <begin position="994"/>
        <end position="1008"/>
    </location>
</feature>
<feature type="compositionally biased region" description="Basic and acidic residues" evidence="5">
    <location>
        <begin position="23"/>
        <end position="34"/>
    </location>
</feature>
<name>A0A1Q3FS81_CULTA</name>